<evidence type="ECO:0000256" key="4">
    <source>
        <dbReference type="ARBA" id="ARBA00006958"/>
    </source>
</evidence>
<dbReference type="Proteomes" id="UP000069940">
    <property type="component" value="Unassembled WGS sequence"/>
</dbReference>
<dbReference type="Pfam" id="PF13359">
    <property type="entry name" value="DDE_Tnp_4"/>
    <property type="match status" value="1"/>
</dbReference>
<evidence type="ECO:0000256" key="9">
    <source>
        <dbReference type="ARBA" id="ARBA00022801"/>
    </source>
</evidence>
<evidence type="ECO:0000256" key="5">
    <source>
        <dbReference type="ARBA" id="ARBA00015519"/>
    </source>
</evidence>
<dbReference type="PRINTS" id="PR02086">
    <property type="entry name" value="PUTNUCHARBI1"/>
</dbReference>
<evidence type="ECO:0000313" key="14">
    <source>
        <dbReference type="EnsemblMetazoa" id="AALFPA23_005694.P7301"/>
    </source>
</evidence>
<accession>A0ABM1Y4P4</accession>
<comment type="function">
    <text evidence="12">Transposase-derived protein that may have nuclease activity. Does not have transposase activity.</text>
</comment>
<dbReference type="InterPro" id="IPR027806">
    <property type="entry name" value="HARBI1_dom"/>
</dbReference>
<comment type="subcellular location">
    <subcellularLocation>
        <location evidence="3">Cytoplasm</location>
    </subcellularLocation>
    <subcellularLocation>
        <location evidence="2">Nucleus</location>
    </subcellularLocation>
</comment>
<protein>
    <recommendedName>
        <fullName evidence="5">Putative nuclease HARBI1</fullName>
    </recommendedName>
    <alternativeName>
        <fullName evidence="11">Harbinger transposase-derived nuclease</fullName>
    </alternativeName>
</protein>
<evidence type="ECO:0000256" key="11">
    <source>
        <dbReference type="ARBA" id="ARBA00030126"/>
    </source>
</evidence>
<evidence type="ECO:0000256" key="1">
    <source>
        <dbReference type="ARBA" id="ARBA00001968"/>
    </source>
</evidence>
<evidence type="ECO:0000256" key="6">
    <source>
        <dbReference type="ARBA" id="ARBA00022490"/>
    </source>
</evidence>
<name>A0ABM1Y4P4_AEDAL</name>
<reference evidence="15" key="1">
    <citation type="journal article" date="2015" name="Proc. Natl. Acad. Sci. U.S.A.">
        <title>Genome sequence of the Asian Tiger mosquito, Aedes albopictus, reveals insights into its biology, genetics, and evolution.</title>
        <authorList>
            <person name="Chen X.G."/>
            <person name="Jiang X."/>
            <person name="Gu J."/>
            <person name="Xu M."/>
            <person name="Wu Y."/>
            <person name="Deng Y."/>
            <person name="Zhang C."/>
            <person name="Bonizzoni M."/>
            <person name="Dermauw W."/>
            <person name="Vontas J."/>
            <person name="Armbruster P."/>
            <person name="Huang X."/>
            <person name="Yang Y."/>
            <person name="Zhang H."/>
            <person name="He W."/>
            <person name="Peng H."/>
            <person name="Liu Y."/>
            <person name="Wu K."/>
            <person name="Chen J."/>
            <person name="Lirakis M."/>
            <person name="Topalis P."/>
            <person name="Van Leeuwen T."/>
            <person name="Hall A.B."/>
            <person name="Jiang X."/>
            <person name="Thorpe C."/>
            <person name="Mueller R.L."/>
            <person name="Sun C."/>
            <person name="Waterhouse R.M."/>
            <person name="Yan G."/>
            <person name="Tu Z.J."/>
            <person name="Fang X."/>
            <person name="James A.A."/>
        </authorList>
    </citation>
    <scope>NUCLEOTIDE SEQUENCE [LARGE SCALE GENOMIC DNA]</scope>
    <source>
        <strain evidence="15">Foshan</strain>
    </source>
</reference>
<dbReference type="RefSeq" id="XP_029734538.2">
    <property type="nucleotide sequence ID" value="XM_029878678.2"/>
</dbReference>
<evidence type="ECO:0000256" key="7">
    <source>
        <dbReference type="ARBA" id="ARBA00022722"/>
    </source>
</evidence>
<evidence type="ECO:0000256" key="2">
    <source>
        <dbReference type="ARBA" id="ARBA00004123"/>
    </source>
</evidence>
<proteinExistence type="inferred from homology"/>
<comment type="cofactor">
    <cofactor evidence="1">
        <name>a divalent metal cation</name>
        <dbReference type="ChEBI" id="CHEBI:60240"/>
    </cofactor>
</comment>
<keyword evidence="6" id="KW-0963">Cytoplasm</keyword>
<evidence type="ECO:0000256" key="8">
    <source>
        <dbReference type="ARBA" id="ARBA00022723"/>
    </source>
</evidence>
<keyword evidence="9" id="KW-0378">Hydrolase</keyword>
<evidence type="ECO:0000259" key="13">
    <source>
        <dbReference type="Pfam" id="PF13359"/>
    </source>
</evidence>
<dbReference type="InterPro" id="IPR045249">
    <property type="entry name" value="HARBI1-like"/>
</dbReference>
<dbReference type="GeneID" id="115269882"/>
<dbReference type="PANTHER" id="PTHR22930:SF250">
    <property type="entry name" value="NUCLEASE HARBI1-LIKE PROTEIN"/>
    <property type="match status" value="1"/>
</dbReference>
<keyword evidence="8" id="KW-0479">Metal-binding</keyword>
<sequence length="400" mass="46486">MNKRLFTTLQFSNNYFCGTCSSCGMNKSSKYYNLFVVCSGACYKVVFSEWFCSQFRKKKQDMAMFMNLSERRQKIYVNRRNTNSDNYRNLYRFTEENVEWLTEEFLASCSETRGGALNRDRKMRTFLRYIGDPGFQVGVGEVIGIHQTTACKTIWDVCQKITEKVDRWIQFPNSIEDMKRAQVLWSKNHKFPQAIGAIDCTHVLIMKPHDHGDEFVNRKGSASFNIQATCDGKEAFTSIDCSWPGSVHDSRIWKNSAIHNIMNENSSGAILLGDEGYGIAPWLMTPYRNPDMPQQMNYNKIHSRERVVIERVFGQVKRRFPILKSKIRIRTDRIPTIILACFILHNVAKYLGEEEFEDDSADLRLHVAPANENRNDTIKMRGDSRRDLISQFLFDRTNVL</sequence>
<evidence type="ECO:0000313" key="15">
    <source>
        <dbReference type="Proteomes" id="UP000069940"/>
    </source>
</evidence>
<reference evidence="14" key="2">
    <citation type="submission" date="2025-05" db="UniProtKB">
        <authorList>
            <consortium name="EnsemblMetazoa"/>
        </authorList>
    </citation>
    <scope>IDENTIFICATION</scope>
    <source>
        <strain evidence="14">Foshan</strain>
    </source>
</reference>
<dbReference type="PANTHER" id="PTHR22930">
    <property type="match status" value="1"/>
</dbReference>
<keyword evidence="7" id="KW-0540">Nuclease</keyword>
<keyword evidence="15" id="KW-1185">Reference proteome</keyword>
<organism evidence="14 15">
    <name type="scientific">Aedes albopictus</name>
    <name type="common">Asian tiger mosquito</name>
    <name type="synonym">Stegomyia albopicta</name>
    <dbReference type="NCBI Taxonomy" id="7160"/>
    <lineage>
        <taxon>Eukaryota</taxon>
        <taxon>Metazoa</taxon>
        <taxon>Ecdysozoa</taxon>
        <taxon>Arthropoda</taxon>
        <taxon>Hexapoda</taxon>
        <taxon>Insecta</taxon>
        <taxon>Pterygota</taxon>
        <taxon>Neoptera</taxon>
        <taxon>Endopterygota</taxon>
        <taxon>Diptera</taxon>
        <taxon>Nematocera</taxon>
        <taxon>Culicoidea</taxon>
        <taxon>Culicidae</taxon>
        <taxon>Culicinae</taxon>
        <taxon>Aedini</taxon>
        <taxon>Aedes</taxon>
        <taxon>Stegomyia</taxon>
    </lineage>
</organism>
<evidence type="ECO:0000256" key="12">
    <source>
        <dbReference type="ARBA" id="ARBA00045850"/>
    </source>
</evidence>
<evidence type="ECO:0000256" key="3">
    <source>
        <dbReference type="ARBA" id="ARBA00004496"/>
    </source>
</evidence>
<dbReference type="InterPro" id="IPR026103">
    <property type="entry name" value="HARBI1_animal"/>
</dbReference>
<comment type="similarity">
    <text evidence="4">Belongs to the HARBI1 family.</text>
</comment>
<dbReference type="EnsemblMetazoa" id="AALFPA23_005694.R7301">
    <property type="protein sequence ID" value="AALFPA23_005694.P7301"/>
    <property type="gene ID" value="AALFPA23_005694"/>
</dbReference>
<keyword evidence="10" id="KW-0539">Nucleus</keyword>
<feature type="domain" description="DDE Tnp4" evidence="13">
    <location>
        <begin position="198"/>
        <end position="346"/>
    </location>
</feature>
<evidence type="ECO:0000256" key="10">
    <source>
        <dbReference type="ARBA" id="ARBA00023242"/>
    </source>
</evidence>